<dbReference type="InterPro" id="IPR011856">
    <property type="entry name" value="tRNA_endonuc-like_dom_sf"/>
</dbReference>
<name>A0A254THF5_9BURK</name>
<evidence type="ECO:0000259" key="2">
    <source>
        <dbReference type="Pfam" id="PF04471"/>
    </source>
</evidence>
<dbReference type="Proteomes" id="UP000197535">
    <property type="component" value="Unassembled WGS sequence"/>
</dbReference>
<dbReference type="InterPro" id="IPR052906">
    <property type="entry name" value="Type_IV_Methyl-Rstrct_Enzyme"/>
</dbReference>
<dbReference type="EMBL" id="LSTO01000001">
    <property type="protein sequence ID" value="OWW20742.1"/>
    <property type="molecule type" value="Genomic_DNA"/>
</dbReference>
<dbReference type="Pfam" id="PF04471">
    <property type="entry name" value="Mrr_cat"/>
    <property type="match status" value="1"/>
</dbReference>
<accession>A0A254THF5</accession>
<keyword evidence="1" id="KW-0472">Membrane</keyword>
<evidence type="ECO:0000313" key="3">
    <source>
        <dbReference type="EMBL" id="OWW20742.1"/>
    </source>
</evidence>
<evidence type="ECO:0000256" key="1">
    <source>
        <dbReference type="SAM" id="Phobius"/>
    </source>
</evidence>
<dbReference type="PANTHER" id="PTHR30015:SF6">
    <property type="entry name" value="SLL1429 PROTEIN"/>
    <property type="match status" value="1"/>
</dbReference>
<dbReference type="AlphaFoldDB" id="A0A254THF5"/>
<proteinExistence type="predicted"/>
<comment type="caution">
    <text evidence="3">The sequence shown here is derived from an EMBL/GenBank/DDBJ whole genome shotgun (WGS) entry which is preliminary data.</text>
</comment>
<organism evidence="3 4">
    <name type="scientific">Noviherbaspirillum denitrificans</name>
    <dbReference type="NCBI Taxonomy" id="1968433"/>
    <lineage>
        <taxon>Bacteria</taxon>
        <taxon>Pseudomonadati</taxon>
        <taxon>Pseudomonadota</taxon>
        <taxon>Betaproteobacteria</taxon>
        <taxon>Burkholderiales</taxon>
        <taxon>Oxalobacteraceae</taxon>
        <taxon>Noviherbaspirillum</taxon>
    </lineage>
</organism>
<reference evidence="3 4" key="1">
    <citation type="submission" date="2016-02" db="EMBL/GenBank/DDBJ databases">
        <authorList>
            <person name="Wen L."/>
            <person name="He K."/>
            <person name="Yang H."/>
        </authorList>
    </citation>
    <scope>NUCLEOTIDE SEQUENCE [LARGE SCALE GENOMIC DNA]</scope>
    <source>
        <strain evidence="3 4">TSA40</strain>
    </source>
</reference>
<dbReference type="GO" id="GO:0009307">
    <property type="term" value="P:DNA restriction-modification system"/>
    <property type="evidence" value="ECO:0007669"/>
    <property type="project" value="InterPro"/>
</dbReference>
<dbReference type="SUPFAM" id="SSF52980">
    <property type="entry name" value="Restriction endonuclease-like"/>
    <property type="match status" value="1"/>
</dbReference>
<keyword evidence="1" id="KW-0812">Transmembrane</keyword>
<dbReference type="PANTHER" id="PTHR30015">
    <property type="entry name" value="MRR RESTRICTION SYSTEM PROTEIN"/>
    <property type="match status" value="1"/>
</dbReference>
<dbReference type="InterPro" id="IPR007560">
    <property type="entry name" value="Restrct_endonuc_IV_Mrr"/>
</dbReference>
<dbReference type="InterPro" id="IPR011335">
    <property type="entry name" value="Restrct_endonuc-II-like"/>
</dbReference>
<feature type="domain" description="Restriction endonuclease type IV Mrr" evidence="2">
    <location>
        <begin position="80"/>
        <end position="185"/>
    </location>
</feature>
<gene>
    <name evidence="3" type="ORF">AYR66_15895</name>
</gene>
<feature type="transmembrane region" description="Helical" evidence="1">
    <location>
        <begin position="43"/>
        <end position="61"/>
    </location>
</feature>
<protein>
    <recommendedName>
        <fullName evidence="2">Restriction endonuclease type IV Mrr domain-containing protein</fullName>
    </recommendedName>
</protein>
<dbReference type="RefSeq" id="WP_088707611.1">
    <property type="nucleotide sequence ID" value="NZ_LSTO01000001.1"/>
</dbReference>
<keyword evidence="4" id="KW-1185">Reference proteome</keyword>
<dbReference type="Gene3D" id="3.40.1350.10">
    <property type="match status" value="1"/>
</dbReference>
<sequence length="191" mass="21145">MKLKMSENSLFAILLRKPWWISILIAIVASLAASVLFPRQYAAYGISAGFPFFVIGIIAAVKQWPAPDASAVANTREMVAAMSWRDFADALEAGYRRDGYDVKRREGGADFEVVKDGRKAVVSGKRWKAANTGVEPLRELVAAAESCGAHERLYITVGPLSENARRYADEQRIRVLREDALASLLRGMVRK</sequence>
<dbReference type="OrthoDB" id="8776507at2"/>
<evidence type="ECO:0000313" key="4">
    <source>
        <dbReference type="Proteomes" id="UP000197535"/>
    </source>
</evidence>
<feature type="transmembrane region" description="Helical" evidence="1">
    <location>
        <begin position="20"/>
        <end position="37"/>
    </location>
</feature>
<dbReference type="GO" id="GO:0015666">
    <property type="term" value="F:restriction endodeoxyribonuclease activity"/>
    <property type="evidence" value="ECO:0007669"/>
    <property type="project" value="TreeGrafter"/>
</dbReference>
<dbReference type="GO" id="GO:0003677">
    <property type="term" value="F:DNA binding"/>
    <property type="evidence" value="ECO:0007669"/>
    <property type="project" value="InterPro"/>
</dbReference>
<keyword evidence="1" id="KW-1133">Transmembrane helix</keyword>